<evidence type="ECO:0000313" key="2">
    <source>
        <dbReference type="Proteomes" id="UP000199435"/>
    </source>
</evidence>
<organism evidence="1 2">
    <name type="scientific">Rhizobium miluonense</name>
    <dbReference type="NCBI Taxonomy" id="411945"/>
    <lineage>
        <taxon>Bacteria</taxon>
        <taxon>Pseudomonadati</taxon>
        <taxon>Pseudomonadota</taxon>
        <taxon>Alphaproteobacteria</taxon>
        <taxon>Hyphomicrobiales</taxon>
        <taxon>Rhizobiaceae</taxon>
        <taxon>Rhizobium/Agrobacterium group</taxon>
        <taxon>Rhizobium</taxon>
    </lineage>
</organism>
<name>A0A1C3U6D7_9HYPH</name>
<sequence>MVLGGSFHLEIAFNTHARLLSRRNRSAILLASVALAGTFVGHSAFAGDVTASSPTFLGTLSGGGPSDAFYISADGSVVAGDAINASGYERAFRWTSATGTMADLGTLGGNNSYTRSLSVDGSVVVGESTTSGNQLRAFRWTSATGMVDLGTLGGALSFAHAVSADGSVVVGQASTSGIGNGHAFRWTSATGMTDLGTLGGGDSVGNAVSADGSVVVGQATTSSNYNHAFRWTSATGTMADLGTFGGNFSYAYAVNADGSVVVGQADTNSSGNSHAFRWTSSTNMQDLGVLSGGTLSSAYLVTADGSIVVGDSNTVVNGVSGIHAFRWTSATNMVDLGTLGGTFSDAVGMNSGGTVVVGQSTTSGNSWHAFRWTSATGMADLNTLLANAGVNMTGITLTQANGVSANGQYIVGGGTNPTSNGNIQAYIVRYVDATVAPPTSGGTSDPIAGLTTLASLQSSANELGKERQTTMGQMHGFADQMLQEGTAFGTPSSVSAFGSVGSASAGLSGHVDLEPFEVMAGVGYASEDYPGASMEGAFIAAAKLRYTHMFDARYGAFGEVGGFYSPDSDYHFSRTYANGAGTAMGSGKASGEQAYGFARIGTLIKLTPDDQFAPSFELGRQTLHTSSYNEVLSSVNPFDASMPASSATMELFKLRGQWVHDFTSKIEGSVWGAWAHGFNYHDGSQLNVGGLGSLSPQTSGSLDWAEYGVRVDYKLTEKMKVAAFVNGVAGGDVASRAHVGLDVAVRF</sequence>
<dbReference type="InterPro" id="IPR014262">
    <property type="entry name" value="HAF_rpt"/>
</dbReference>
<dbReference type="SUPFAM" id="SSF103515">
    <property type="entry name" value="Autotransporter"/>
    <property type="match status" value="1"/>
</dbReference>
<keyword evidence="2" id="KW-1185">Reference proteome</keyword>
<reference evidence="2" key="1">
    <citation type="submission" date="2016-08" db="EMBL/GenBank/DDBJ databases">
        <authorList>
            <person name="Varghese N."/>
            <person name="Submissions Spin"/>
        </authorList>
    </citation>
    <scope>NUCLEOTIDE SEQUENCE [LARGE SCALE GENOMIC DNA]</scope>
    <source>
        <strain evidence="2">HAMBI 2971</strain>
    </source>
</reference>
<dbReference type="AlphaFoldDB" id="A0A1C3U6D7"/>
<accession>A0A1C3U6D7</accession>
<proteinExistence type="predicted"/>
<dbReference type="STRING" id="411945.GA0061102_100249"/>
<dbReference type="EMBL" id="FMAH01000002">
    <property type="protein sequence ID" value="SCB11040.1"/>
    <property type="molecule type" value="Genomic_DNA"/>
</dbReference>
<dbReference type="InterPro" id="IPR036709">
    <property type="entry name" value="Autotransporte_beta_dom_sf"/>
</dbReference>
<dbReference type="NCBIfam" id="TIGR02913">
    <property type="entry name" value="HAF_rpt"/>
    <property type="match status" value="7"/>
</dbReference>
<protein>
    <submittedName>
        <fullName evidence="1">Probable extracellular repeat, HAF family</fullName>
    </submittedName>
</protein>
<gene>
    <name evidence="1" type="ORF">GA0061102_100249</name>
</gene>
<dbReference type="Proteomes" id="UP000199435">
    <property type="component" value="Unassembled WGS sequence"/>
</dbReference>
<evidence type="ECO:0000313" key="1">
    <source>
        <dbReference type="EMBL" id="SCB11040.1"/>
    </source>
</evidence>